<dbReference type="GO" id="GO:0016301">
    <property type="term" value="F:kinase activity"/>
    <property type="evidence" value="ECO:0007669"/>
    <property type="project" value="UniProtKB-KW"/>
</dbReference>
<evidence type="ECO:0000256" key="2">
    <source>
        <dbReference type="ARBA" id="ARBA00022777"/>
    </source>
</evidence>
<evidence type="ECO:0000313" key="5">
    <source>
        <dbReference type="Proteomes" id="UP000774804"/>
    </source>
</evidence>
<keyword evidence="2" id="KW-0418">Kinase</keyword>
<sequence>MALNLERLSEAGIEIHTLLATGGGALSHIWLQMKADILNRPIVSLGAAQSGTLGCIMLAGVACGIYSSLEDAESVYVKVRHTYTPDSGKHEHYNKWYNKYKKCYEAVKSVMTVDQEV</sequence>
<dbReference type="InterPro" id="IPR043129">
    <property type="entry name" value="ATPase_NBD"/>
</dbReference>
<dbReference type="PANTHER" id="PTHR43095">
    <property type="entry name" value="SUGAR KINASE"/>
    <property type="match status" value="1"/>
</dbReference>
<gene>
    <name evidence="4" type="ORF">PC115_g25128</name>
</gene>
<comment type="caution">
    <text evidence="4">The sequence shown here is derived from an EMBL/GenBank/DDBJ whole genome shotgun (WGS) entry which is preliminary data.</text>
</comment>
<reference evidence="4" key="1">
    <citation type="submission" date="2018-10" db="EMBL/GenBank/DDBJ databases">
        <title>Effector identification in a new, highly contiguous assembly of the strawberry crown rot pathogen Phytophthora cactorum.</title>
        <authorList>
            <person name="Armitage A.D."/>
            <person name="Nellist C.F."/>
            <person name="Bates H."/>
            <person name="Vickerstaff R.J."/>
            <person name="Harrison R.J."/>
        </authorList>
    </citation>
    <scope>NUCLEOTIDE SEQUENCE</scope>
    <source>
        <strain evidence="4">4032</strain>
    </source>
</reference>
<dbReference type="InterPro" id="IPR050406">
    <property type="entry name" value="FGGY_Carb_Kinase"/>
</dbReference>
<accession>A0A8T1A224</accession>
<dbReference type="EMBL" id="RCMI01004280">
    <property type="protein sequence ID" value="KAG2870425.1"/>
    <property type="molecule type" value="Genomic_DNA"/>
</dbReference>
<organism evidence="4 5">
    <name type="scientific">Phytophthora cactorum</name>
    <dbReference type="NCBI Taxonomy" id="29920"/>
    <lineage>
        <taxon>Eukaryota</taxon>
        <taxon>Sar</taxon>
        <taxon>Stramenopiles</taxon>
        <taxon>Oomycota</taxon>
        <taxon>Peronosporomycetes</taxon>
        <taxon>Peronosporales</taxon>
        <taxon>Peronosporaceae</taxon>
        <taxon>Phytophthora</taxon>
    </lineage>
</organism>
<keyword evidence="1" id="KW-0808">Transferase</keyword>
<dbReference type="Gene3D" id="3.30.420.40">
    <property type="match status" value="1"/>
</dbReference>
<evidence type="ECO:0000313" key="4">
    <source>
        <dbReference type="EMBL" id="KAG2870425.1"/>
    </source>
</evidence>
<dbReference type="GO" id="GO:0005975">
    <property type="term" value="P:carbohydrate metabolic process"/>
    <property type="evidence" value="ECO:0007669"/>
    <property type="project" value="InterPro"/>
</dbReference>
<dbReference type="Proteomes" id="UP000774804">
    <property type="component" value="Unassembled WGS sequence"/>
</dbReference>
<evidence type="ECO:0000259" key="3">
    <source>
        <dbReference type="Pfam" id="PF02782"/>
    </source>
</evidence>
<evidence type="ECO:0000256" key="1">
    <source>
        <dbReference type="ARBA" id="ARBA00022679"/>
    </source>
</evidence>
<name>A0A8T1A224_9STRA</name>
<proteinExistence type="predicted"/>
<dbReference type="PANTHER" id="PTHR43095:SF5">
    <property type="entry name" value="XYLULOSE KINASE"/>
    <property type="match status" value="1"/>
</dbReference>
<dbReference type="AlphaFoldDB" id="A0A8T1A224"/>
<dbReference type="InterPro" id="IPR018485">
    <property type="entry name" value="FGGY_C"/>
</dbReference>
<feature type="domain" description="Carbohydrate kinase FGGY C-terminal" evidence="3">
    <location>
        <begin position="2"/>
        <end position="63"/>
    </location>
</feature>
<dbReference type="Pfam" id="PF02782">
    <property type="entry name" value="FGGY_C"/>
    <property type="match status" value="1"/>
</dbReference>
<dbReference type="SUPFAM" id="SSF53067">
    <property type="entry name" value="Actin-like ATPase domain"/>
    <property type="match status" value="1"/>
</dbReference>
<protein>
    <recommendedName>
        <fullName evidence="3">Carbohydrate kinase FGGY C-terminal domain-containing protein</fullName>
    </recommendedName>
</protein>